<gene>
    <name evidence="11" type="ORF">CQR80_10260</name>
</gene>
<dbReference type="Gene3D" id="1.10.400.20">
    <property type="entry name" value="putative tagatose 6-phosphate kinase domain like"/>
    <property type="match status" value="1"/>
</dbReference>
<keyword evidence="8 9" id="KW-0472">Membrane</keyword>
<evidence type="ECO:0000313" key="11">
    <source>
        <dbReference type="EMBL" id="PHO19829.1"/>
    </source>
</evidence>
<keyword evidence="5" id="KW-0598">Phosphotransferase system</keyword>
<keyword evidence="4" id="KW-0762">Sugar transport</keyword>
<keyword evidence="7 9" id="KW-1133">Transmembrane helix</keyword>
<dbReference type="InterPro" id="IPR013853">
    <property type="entry name" value="EIIC-GAT"/>
</dbReference>
<feature type="transmembrane region" description="Helical" evidence="9">
    <location>
        <begin position="422"/>
        <end position="440"/>
    </location>
</feature>
<proteinExistence type="predicted"/>
<dbReference type="EMBL" id="PCGW01000024">
    <property type="protein sequence ID" value="PHO19829.1"/>
    <property type="molecule type" value="Genomic_DNA"/>
</dbReference>
<evidence type="ECO:0000256" key="4">
    <source>
        <dbReference type="ARBA" id="ARBA00022597"/>
    </source>
</evidence>
<evidence type="ECO:0000256" key="3">
    <source>
        <dbReference type="ARBA" id="ARBA00022475"/>
    </source>
</evidence>
<comment type="caution">
    <text evidence="11">The sequence shown here is derived from an EMBL/GenBank/DDBJ whole genome shotgun (WGS) entry which is preliminary data.</text>
</comment>
<dbReference type="Pfam" id="PF08013">
    <property type="entry name" value="GatZ_KbaZ-like"/>
    <property type="match status" value="1"/>
</dbReference>
<evidence type="ECO:0000256" key="5">
    <source>
        <dbReference type="ARBA" id="ARBA00022683"/>
    </source>
</evidence>
<comment type="subcellular location">
    <subcellularLocation>
        <location evidence="1">Cell membrane</location>
        <topology evidence="1">Multi-pass membrane protein</topology>
    </subcellularLocation>
</comment>
<evidence type="ECO:0000259" key="10">
    <source>
        <dbReference type="PROSITE" id="PS51104"/>
    </source>
</evidence>
<dbReference type="PANTHER" id="PTHR37324:SF2">
    <property type="entry name" value="PTS SYSTEM GALACTITOL-SPECIFIC EIIC COMPONENT"/>
    <property type="match status" value="1"/>
</dbReference>
<dbReference type="NCBIfam" id="NF011626">
    <property type="entry name" value="PRK15052.1"/>
    <property type="match status" value="1"/>
</dbReference>
<feature type="transmembrane region" description="Helical" evidence="9">
    <location>
        <begin position="500"/>
        <end position="519"/>
    </location>
</feature>
<accession>A0A2G1DMW2</accession>
<organism evidence="11 12">
    <name type="scientific">Aggregatibacter actinomycetemcomitans</name>
    <name type="common">Actinobacillus actinomycetemcomitans</name>
    <name type="synonym">Haemophilus actinomycetemcomitans</name>
    <dbReference type="NCBI Taxonomy" id="714"/>
    <lineage>
        <taxon>Bacteria</taxon>
        <taxon>Pseudomonadati</taxon>
        <taxon>Pseudomonadota</taxon>
        <taxon>Gammaproteobacteria</taxon>
        <taxon>Pasteurellales</taxon>
        <taxon>Pasteurellaceae</taxon>
        <taxon>Aggregatibacter</taxon>
    </lineage>
</organism>
<dbReference type="InterPro" id="IPR013014">
    <property type="entry name" value="PTS_EIIC_2"/>
</dbReference>
<name>A0A2G1DMW2_AGGAC</name>
<evidence type="ECO:0000256" key="1">
    <source>
        <dbReference type="ARBA" id="ARBA00004651"/>
    </source>
</evidence>
<keyword evidence="12" id="KW-1185">Reference proteome</keyword>
<protein>
    <submittedName>
        <fullName evidence="11">Tagatose-bisphosphate aldolase</fullName>
    </submittedName>
</protein>
<sequence length="733" mass="80893">MQELVKKHKAGQQVGICSVCSAHPLVVEAALRFDLETDNDVLIEATSNQVNQFGGYTGMKPTDFKAFVYQIAEKVNFPKERIILGGDHLGPNCWQNEAAEMAMEKAKALVIDYAKAGFTKIHLDASMSCADDPVPLPPTVIAERAAELFAAVESVLSEEQKAKISYIIGTEVPVLGGEAHIIQCVDVTTVASTNETIETHRKAFARRNLDDAFRRVAGLVVQPGVEFDHSNVILYKPELAQELSKFIETTPYVFEAHSTDYQTKYAYRSLVKDHFAILKVGPALTFALREALFALAKIEDELIPPERKSHLLDVIDQVMQDEPKYWSKYYSPQHSKAMIDLHFSLSDRIRYYWLNERINSAVEKLIANLSAENIPLGLLSQYLPDQYRKVLLKLTRVVNVDIWNIWHMTFTGAIVHIATGSYWLGILGVVIHAAFVYKLGDWFSRDTKNFFELDGIAIPHGTSAYLGPIAVLTDTIIEKIPGLNKVHFSADDLQKRFGPFGEPVTVGFVMGIIIGILAGYPLKDILQLAVKTAAVMLLMPRVIKPIMDGLTPIAKQARKKLQARFGGEEFLIGLDPALLLGHTSVVSASLIFILLTILIAVILPGNQVLPFGDLATIGFFVAMAVAVHQGNLFRMLISGVIIMSITLWIATQTITLNTQLAANAGTLKAGEQVASMDQGGSPITYLLVQLYTVENLIGLLVIGCIYALGVFLTWRRAKGFEKADRVTKSAVKN</sequence>
<dbReference type="InterPro" id="IPR012062">
    <property type="entry name" value="GatZ/KbaZ-like"/>
</dbReference>
<feature type="transmembrane region" description="Helical" evidence="9">
    <location>
        <begin position="696"/>
        <end position="714"/>
    </location>
</feature>
<feature type="transmembrane region" description="Helical" evidence="9">
    <location>
        <begin position="632"/>
        <end position="650"/>
    </location>
</feature>
<dbReference type="SUPFAM" id="SSF51569">
    <property type="entry name" value="Aldolase"/>
    <property type="match status" value="1"/>
</dbReference>
<dbReference type="PANTHER" id="PTHR37324">
    <property type="entry name" value="PTS SYSTEM GALACTITOL-SPECIFIC EIIC COMPONENT"/>
    <property type="match status" value="1"/>
</dbReference>
<reference evidence="11 12" key="1">
    <citation type="submission" date="2017-10" db="EMBL/GenBank/DDBJ databases">
        <title>Draft genome sequences of Aggregatibacter actinomycetemcomitans strains 310a and 310b.</title>
        <authorList>
            <person name="May A.C."/>
            <person name="Ohta H."/>
            <person name="Maeda H."/>
            <person name="Kokeguchi S."/>
            <person name="Cugini C."/>
        </authorList>
    </citation>
    <scope>NUCLEOTIDE SEQUENCE [LARGE SCALE GENOMIC DNA]</scope>
    <source>
        <strain evidence="11 12">310b</strain>
    </source>
</reference>
<feature type="domain" description="PTS EIIC type-2" evidence="10">
    <location>
        <begin position="337"/>
        <end position="714"/>
    </location>
</feature>
<evidence type="ECO:0000313" key="12">
    <source>
        <dbReference type="Proteomes" id="UP000226080"/>
    </source>
</evidence>
<dbReference type="NCBIfam" id="TIGR02810">
    <property type="entry name" value="agaZ_gatZ"/>
    <property type="match status" value="1"/>
</dbReference>
<keyword evidence="2" id="KW-0813">Transport</keyword>
<keyword evidence="3" id="KW-1003">Cell membrane</keyword>
<dbReference type="InterPro" id="IPR013785">
    <property type="entry name" value="Aldolase_TIM"/>
</dbReference>
<keyword evidence="6 9" id="KW-0812">Transmembrane</keyword>
<evidence type="ECO:0000256" key="8">
    <source>
        <dbReference type="ARBA" id="ARBA00023136"/>
    </source>
</evidence>
<evidence type="ECO:0000256" key="9">
    <source>
        <dbReference type="SAM" id="Phobius"/>
    </source>
</evidence>
<feature type="transmembrane region" description="Helical" evidence="9">
    <location>
        <begin position="577"/>
        <end position="602"/>
    </location>
</feature>
<feature type="transmembrane region" description="Helical" evidence="9">
    <location>
        <begin position="608"/>
        <end position="627"/>
    </location>
</feature>
<evidence type="ECO:0000256" key="2">
    <source>
        <dbReference type="ARBA" id="ARBA00022448"/>
    </source>
</evidence>
<evidence type="ECO:0000256" key="6">
    <source>
        <dbReference type="ARBA" id="ARBA00022692"/>
    </source>
</evidence>
<dbReference type="PROSITE" id="PS51104">
    <property type="entry name" value="PTS_EIIC_TYPE_2"/>
    <property type="match status" value="1"/>
</dbReference>
<dbReference type="Proteomes" id="UP000226080">
    <property type="component" value="Unassembled WGS sequence"/>
</dbReference>
<dbReference type="RefSeq" id="WP_099309034.1">
    <property type="nucleotide sequence ID" value="NZ_PCGV01000023.1"/>
</dbReference>
<evidence type="ECO:0000256" key="7">
    <source>
        <dbReference type="ARBA" id="ARBA00022989"/>
    </source>
</evidence>
<dbReference type="Gene3D" id="3.20.20.70">
    <property type="entry name" value="Aldolase class I"/>
    <property type="match status" value="1"/>
</dbReference>